<evidence type="ECO:0000256" key="1">
    <source>
        <dbReference type="ARBA" id="ARBA00010795"/>
    </source>
</evidence>
<reference evidence="2" key="1">
    <citation type="submission" date="2022-11" db="EMBL/GenBank/DDBJ databases">
        <authorList>
            <person name="Petersen C."/>
        </authorList>
    </citation>
    <scope>NUCLEOTIDE SEQUENCE</scope>
    <source>
        <strain evidence="2">IBT 16849</strain>
    </source>
</reference>
<reference evidence="2" key="2">
    <citation type="journal article" date="2023" name="IMA Fungus">
        <title>Comparative genomic study of the Penicillium genus elucidates a diverse pangenome and 15 lateral gene transfer events.</title>
        <authorList>
            <person name="Petersen C."/>
            <person name="Sorensen T."/>
            <person name="Nielsen M.R."/>
            <person name="Sondergaard T.E."/>
            <person name="Sorensen J.L."/>
            <person name="Fitzpatrick D.A."/>
            <person name="Frisvad J.C."/>
            <person name="Nielsen K.L."/>
        </authorList>
    </citation>
    <scope>NUCLEOTIDE SEQUENCE</scope>
    <source>
        <strain evidence="2">IBT 16849</strain>
    </source>
</reference>
<dbReference type="Pfam" id="PF06355">
    <property type="entry name" value="Aegerolysin"/>
    <property type="match status" value="1"/>
</dbReference>
<dbReference type="Proteomes" id="UP001150879">
    <property type="component" value="Unassembled WGS sequence"/>
</dbReference>
<gene>
    <name evidence="2" type="ORF">N7472_004621</name>
</gene>
<protein>
    <submittedName>
        <fullName evidence="2">Aegerolysin</fullName>
    </submittedName>
</protein>
<dbReference type="Gene3D" id="2.60.270.50">
    <property type="match status" value="1"/>
</dbReference>
<dbReference type="GO" id="GO:0019836">
    <property type="term" value="P:symbiont-mediated hemolysis of host erythrocyte"/>
    <property type="evidence" value="ECO:0007669"/>
    <property type="project" value="InterPro"/>
</dbReference>
<name>A0A9W9MFV6_9EURO</name>
<comment type="caution">
    <text evidence="2">The sequence shown here is derived from an EMBL/GenBank/DDBJ whole genome shotgun (WGS) entry which is preliminary data.</text>
</comment>
<proteinExistence type="inferred from homology"/>
<dbReference type="InterPro" id="IPR009413">
    <property type="entry name" value="Aegerolysin-typ"/>
</dbReference>
<evidence type="ECO:0000313" key="3">
    <source>
        <dbReference type="Proteomes" id="UP001150879"/>
    </source>
</evidence>
<comment type="similarity">
    <text evidence="1">Belongs to the aegerolysin family.</text>
</comment>
<keyword evidence="3" id="KW-1185">Reference proteome</keyword>
<dbReference type="OrthoDB" id="2727348at2759"/>
<dbReference type="EMBL" id="JAPQKP010000003">
    <property type="protein sequence ID" value="KAJ5199417.1"/>
    <property type="molecule type" value="Genomic_DNA"/>
</dbReference>
<dbReference type="AlphaFoldDB" id="A0A9W9MFV6"/>
<sequence length="134" mass="15297">MDIEMAQKYIQIQIQDDLKFDIRIENAGLESGKFYSAEDQNEILTSDDVNDVVIRHNGGIRSICAMDASEGSIDLVDDVRDKKICDLTWRASTQLEDRNEMMKLHQDPAYIVDVGNWNECGNMGWIPVTVKEQD</sequence>
<organism evidence="2 3">
    <name type="scientific">Penicillium cf. griseofulvum</name>
    <dbReference type="NCBI Taxonomy" id="2972120"/>
    <lineage>
        <taxon>Eukaryota</taxon>
        <taxon>Fungi</taxon>
        <taxon>Dikarya</taxon>
        <taxon>Ascomycota</taxon>
        <taxon>Pezizomycotina</taxon>
        <taxon>Eurotiomycetes</taxon>
        <taxon>Eurotiomycetidae</taxon>
        <taxon>Eurotiales</taxon>
        <taxon>Aspergillaceae</taxon>
        <taxon>Penicillium</taxon>
    </lineage>
</organism>
<accession>A0A9W9MFV6</accession>
<evidence type="ECO:0000313" key="2">
    <source>
        <dbReference type="EMBL" id="KAJ5199417.1"/>
    </source>
</evidence>